<keyword evidence="1" id="KW-0812">Transmembrane</keyword>
<gene>
    <name evidence="2" type="ORF">Cflav_PD2156</name>
</gene>
<evidence type="ECO:0000313" key="2">
    <source>
        <dbReference type="EMBL" id="EEF59029.1"/>
    </source>
</evidence>
<name>B9XM36_PEDPL</name>
<proteinExistence type="predicted"/>
<keyword evidence="1" id="KW-1133">Transmembrane helix</keyword>
<keyword evidence="1" id="KW-0472">Membrane</keyword>
<keyword evidence="3" id="KW-1185">Reference proteome</keyword>
<feature type="non-terminal residue" evidence="2">
    <location>
        <position position="69"/>
    </location>
</feature>
<reference evidence="2 3" key="1">
    <citation type="journal article" date="2011" name="J. Bacteriol.">
        <title>Genome sequence of 'Pedosphaera parvula' Ellin514, an aerobic Verrucomicrobial isolate from pasture soil.</title>
        <authorList>
            <person name="Kant R."/>
            <person name="van Passel M.W."/>
            <person name="Sangwan P."/>
            <person name="Palva A."/>
            <person name="Lucas S."/>
            <person name="Copeland A."/>
            <person name="Lapidus A."/>
            <person name="Glavina Del Rio T."/>
            <person name="Dalin E."/>
            <person name="Tice H."/>
            <person name="Bruce D."/>
            <person name="Goodwin L."/>
            <person name="Pitluck S."/>
            <person name="Chertkov O."/>
            <person name="Larimer F.W."/>
            <person name="Land M.L."/>
            <person name="Hauser L."/>
            <person name="Brettin T.S."/>
            <person name="Detter J.C."/>
            <person name="Han S."/>
            <person name="de Vos W.M."/>
            <person name="Janssen P.H."/>
            <person name="Smidt H."/>
        </authorList>
    </citation>
    <scope>NUCLEOTIDE SEQUENCE [LARGE SCALE GENOMIC DNA]</scope>
    <source>
        <strain evidence="2 3">Ellin514</strain>
    </source>
</reference>
<evidence type="ECO:0000313" key="3">
    <source>
        <dbReference type="Proteomes" id="UP000003688"/>
    </source>
</evidence>
<dbReference type="STRING" id="320771.Cflav_PD2156"/>
<protein>
    <submittedName>
        <fullName evidence="2">AbgT putative transporter</fullName>
    </submittedName>
</protein>
<dbReference type="InterPro" id="IPR004697">
    <property type="entry name" value="AbgT"/>
</dbReference>
<accession>B9XM36</accession>
<dbReference type="GO" id="GO:1902604">
    <property type="term" value="P:p-aminobenzoyl-glutamate transmembrane transport"/>
    <property type="evidence" value="ECO:0007669"/>
    <property type="project" value="InterPro"/>
</dbReference>
<feature type="transmembrane region" description="Helical" evidence="1">
    <location>
        <begin position="36"/>
        <end position="56"/>
    </location>
</feature>
<dbReference type="GO" id="GO:0015558">
    <property type="term" value="F:secondary active p-aminobenzoyl-glutamate transmembrane transporter activity"/>
    <property type="evidence" value="ECO:0007669"/>
    <property type="project" value="InterPro"/>
</dbReference>
<evidence type="ECO:0000256" key="1">
    <source>
        <dbReference type="SAM" id="Phobius"/>
    </source>
</evidence>
<organism evidence="2 3">
    <name type="scientific">Pedosphaera parvula (strain Ellin514)</name>
    <dbReference type="NCBI Taxonomy" id="320771"/>
    <lineage>
        <taxon>Bacteria</taxon>
        <taxon>Pseudomonadati</taxon>
        <taxon>Verrucomicrobiota</taxon>
        <taxon>Pedosphaerae</taxon>
        <taxon>Pedosphaerales</taxon>
        <taxon>Pedosphaeraceae</taxon>
        <taxon>Pedosphaera</taxon>
    </lineage>
</organism>
<sequence>MQRAATMGHAPEESKPFMQRLLDGIERVGNKVPHPVVIFVALIALVILLSHIFYLMGTSVTYEGINEKT</sequence>
<dbReference type="Proteomes" id="UP000003688">
    <property type="component" value="Unassembled WGS sequence"/>
</dbReference>
<dbReference type="AlphaFoldDB" id="B9XM36"/>
<dbReference type="Pfam" id="PF03806">
    <property type="entry name" value="ABG_transport"/>
    <property type="match status" value="1"/>
</dbReference>
<comment type="caution">
    <text evidence="2">The sequence shown here is derived from an EMBL/GenBank/DDBJ whole genome shotgun (WGS) entry which is preliminary data.</text>
</comment>
<dbReference type="EMBL" id="ABOX02000033">
    <property type="protein sequence ID" value="EEF59029.1"/>
    <property type="molecule type" value="Genomic_DNA"/>
</dbReference>
<dbReference type="RefSeq" id="WP_007416875.1">
    <property type="nucleotide sequence ID" value="NZ_ABOX02000033.1"/>
</dbReference>